<dbReference type="GO" id="GO:0003906">
    <property type="term" value="F:DNA-(apurinic or apyrimidinic site) endonuclease activity"/>
    <property type="evidence" value="ECO:0000318"/>
    <property type="project" value="GO_Central"/>
</dbReference>
<evidence type="ECO:0000313" key="1">
    <source>
        <dbReference type="EMBL" id="KEH16631.1"/>
    </source>
</evidence>
<dbReference type="SUPFAM" id="SSF56219">
    <property type="entry name" value="DNase I-like"/>
    <property type="match status" value="1"/>
</dbReference>
<dbReference type="AlphaFoldDB" id="A0A072THE1"/>
<keyword evidence="3" id="KW-1185">Reference proteome</keyword>
<name>A0A072THE1_MEDTR</name>
<dbReference type="InterPro" id="IPR036691">
    <property type="entry name" value="Endo/exonu/phosph_ase_sf"/>
</dbReference>
<organism evidence="1 3">
    <name type="scientific">Medicago truncatula</name>
    <name type="common">Barrel medic</name>
    <name type="synonym">Medicago tribuloides</name>
    <dbReference type="NCBI Taxonomy" id="3880"/>
    <lineage>
        <taxon>Eukaryota</taxon>
        <taxon>Viridiplantae</taxon>
        <taxon>Streptophyta</taxon>
        <taxon>Embryophyta</taxon>
        <taxon>Tracheophyta</taxon>
        <taxon>Spermatophyta</taxon>
        <taxon>Magnoliopsida</taxon>
        <taxon>eudicotyledons</taxon>
        <taxon>Gunneridae</taxon>
        <taxon>Pentapetalae</taxon>
        <taxon>rosids</taxon>
        <taxon>fabids</taxon>
        <taxon>Fabales</taxon>
        <taxon>Fabaceae</taxon>
        <taxon>Papilionoideae</taxon>
        <taxon>50 kb inversion clade</taxon>
        <taxon>NPAAA clade</taxon>
        <taxon>Hologalegina</taxon>
        <taxon>IRL clade</taxon>
        <taxon>Trifolieae</taxon>
        <taxon>Medicago</taxon>
    </lineage>
</organism>
<reference evidence="2" key="3">
    <citation type="submission" date="2015-06" db="UniProtKB">
        <authorList>
            <consortium name="EnsemblPlants"/>
        </authorList>
    </citation>
    <scope>IDENTIFICATION</scope>
    <source>
        <strain evidence="2">cv. Jemalong A17</strain>
    </source>
</reference>
<dbReference type="GO" id="GO:0005634">
    <property type="term" value="C:nucleus"/>
    <property type="evidence" value="ECO:0000318"/>
    <property type="project" value="GO_Central"/>
</dbReference>
<evidence type="ECO:0000313" key="2">
    <source>
        <dbReference type="EnsemblPlants" id="KEH16631"/>
    </source>
</evidence>
<dbReference type="GO" id="GO:0006284">
    <property type="term" value="P:base-excision repair"/>
    <property type="evidence" value="ECO:0000318"/>
    <property type="project" value="GO_Central"/>
</dbReference>
<dbReference type="Proteomes" id="UP000002051">
    <property type="component" value="Unassembled WGS sequence"/>
</dbReference>
<proteinExistence type="predicted"/>
<gene>
    <name evidence="1" type="ORF">MTR_0128s0030</name>
</gene>
<reference evidence="1 3" key="2">
    <citation type="journal article" date="2014" name="BMC Genomics">
        <title>An improved genome release (version Mt4.0) for the model legume Medicago truncatula.</title>
        <authorList>
            <person name="Tang H."/>
            <person name="Krishnakumar V."/>
            <person name="Bidwell S."/>
            <person name="Rosen B."/>
            <person name="Chan A."/>
            <person name="Zhou S."/>
            <person name="Gentzbittel L."/>
            <person name="Childs K.L."/>
            <person name="Yandell M."/>
            <person name="Gundlach H."/>
            <person name="Mayer K.F."/>
            <person name="Schwartz D.C."/>
            <person name="Town C.D."/>
        </authorList>
    </citation>
    <scope>GENOME REANNOTATION</scope>
    <source>
        <strain evidence="1">A17</strain>
        <strain evidence="2 3">cv. Jemalong A17</strain>
    </source>
</reference>
<accession>A0A072THE1</accession>
<protein>
    <submittedName>
        <fullName evidence="1 2">Uncharacterized protein</fullName>
    </submittedName>
</protein>
<dbReference type="EMBL" id="KL402853">
    <property type="protein sequence ID" value="KEH16631.1"/>
    <property type="molecule type" value="Genomic_DNA"/>
</dbReference>
<dbReference type="GO" id="GO:0008081">
    <property type="term" value="F:phosphoric diester hydrolase activity"/>
    <property type="evidence" value="ECO:0000318"/>
    <property type="project" value="GO_Central"/>
</dbReference>
<sequence length="125" mass="14025">MGEMLGEGKKIKVNGILKGEADICKDNVALLRVEEKNDKPGEGEKITTYNVRGLGGREKRCDILKLVRQHFRMVVCFQDTKREFIDDSVCDFSLWGSKEFGFSFRPSMGASGGIMTLWDASEIDV</sequence>
<dbReference type="Gene3D" id="3.60.10.10">
    <property type="entry name" value="Endonuclease/exonuclease/phosphatase"/>
    <property type="match status" value="1"/>
</dbReference>
<dbReference type="HOGENOM" id="CLU_1996054_0_0_1"/>
<dbReference type="EnsemblPlants" id="KEH16631">
    <property type="protein sequence ID" value="KEH16631"/>
    <property type="gene ID" value="MTR_0128s0030"/>
</dbReference>
<reference evidence="1 3" key="1">
    <citation type="journal article" date="2011" name="Nature">
        <title>The Medicago genome provides insight into the evolution of rhizobial symbioses.</title>
        <authorList>
            <person name="Young N.D."/>
            <person name="Debelle F."/>
            <person name="Oldroyd G.E."/>
            <person name="Geurts R."/>
            <person name="Cannon S.B."/>
            <person name="Udvardi M.K."/>
            <person name="Benedito V.A."/>
            <person name="Mayer K.F."/>
            <person name="Gouzy J."/>
            <person name="Schoof H."/>
            <person name="Van de Peer Y."/>
            <person name="Proost S."/>
            <person name="Cook D.R."/>
            <person name="Meyers B.C."/>
            <person name="Spannagl M."/>
            <person name="Cheung F."/>
            <person name="De Mita S."/>
            <person name="Krishnakumar V."/>
            <person name="Gundlach H."/>
            <person name="Zhou S."/>
            <person name="Mudge J."/>
            <person name="Bharti A.K."/>
            <person name="Murray J.D."/>
            <person name="Naoumkina M.A."/>
            <person name="Rosen B."/>
            <person name="Silverstein K.A."/>
            <person name="Tang H."/>
            <person name="Rombauts S."/>
            <person name="Zhao P.X."/>
            <person name="Zhou P."/>
            <person name="Barbe V."/>
            <person name="Bardou P."/>
            <person name="Bechner M."/>
            <person name="Bellec A."/>
            <person name="Berger A."/>
            <person name="Berges H."/>
            <person name="Bidwell S."/>
            <person name="Bisseling T."/>
            <person name="Choisne N."/>
            <person name="Couloux A."/>
            <person name="Denny R."/>
            <person name="Deshpande S."/>
            <person name="Dai X."/>
            <person name="Doyle J.J."/>
            <person name="Dudez A.M."/>
            <person name="Farmer A.D."/>
            <person name="Fouteau S."/>
            <person name="Franken C."/>
            <person name="Gibelin C."/>
            <person name="Gish J."/>
            <person name="Goldstein S."/>
            <person name="Gonzalez A.J."/>
            <person name="Green P.J."/>
            <person name="Hallab A."/>
            <person name="Hartog M."/>
            <person name="Hua A."/>
            <person name="Humphray S.J."/>
            <person name="Jeong D.H."/>
            <person name="Jing Y."/>
            <person name="Jocker A."/>
            <person name="Kenton S.M."/>
            <person name="Kim D.J."/>
            <person name="Klee K."/>
            <person name="Lai H."/>
            <person name="Lang C."/>
            <person name="Lin S."/>
            <person name="Macmil S.L."/>
            <person name="Magdelenat G."/>
            <person name="Matthews L."/>
            <person name="McCorrison J."/>
            <person name="Monaghan E.L."/>
            <person name="Mun J.H."/>
            <person name="Najar F.Z."/>
            <person name="Nicholson C."/>
            <person name="Noirot C."/>
            <person name="O'Bleness M."/>
            <person name="Paule C.R."/>
            <person name="Poulain J."/>
            <person name="Prion F."/>
            <person name="Qin B."/>
            <person name="Qu C."/>
            <person name="Retzel E.F."/>
            <person name="Riddle C."/>
            <person name="Sallet E."/>
            <person name="Samain S."/>
            <person name="Samson N."/>
            <person name="Sanders I."/>
            <person name="Saurat O."/>
            <person name="Scarpelli C."/>
            <person name="Schiex T."/>
            <person name="Segurens B."/>
            <person name="Severin A.J."/>
            <person name="Sherrier D.J."/>
            <person name="Shi R."/>
            <person name="Sims S."/>
            <person name="Singer S.R."/>
            <person name="Sinharoy S."/>
            <person name="Sterck L."/>
            <person name="Viollet A."/>
            <person name="Wang B.B."/>
            <person name="Wang K."/>
            <person name="Wang M."/>
            <person name="Wang X."/>
            <person name="Warfsmann J."/>
            <person name="Weissenbach J."/>
            <person name="White D.D."/>
            <person name="White J.D."/>
            <person name="Wiley G.B."/>
            <person name="Wincker P."/>
            <person name="Xing Y."/>
            <person name="Yang L."/>
            <person name="Yao Z."/>
            <person name="Ying F."/>
            <person name="Zhai J."/>
            <person name="Zhou L."/>
            <person name="Zuber A."/>
            <person name="Denarie J."/>
            <person name="Dixon R.A."/>
            <person name="May G.D."/>
            <person name="Schwartz D.C."/>
            <person name="Rogers J."/>
            <person name="Quetier F."/>
            <person name="Town C.D."/>
            <person name="Roe B.A."/>
        </authorList>
    </citation>
    <scope>NUCLEOTIDE SEQUENCE [LARGE SCALE GENOMIC DNA]</scope>
    <source>
        <strain evidence="1">A17</strain>
        <strain evidence="2 3">cv. Jemalong A17</strain>
    </source>
</reference>
<dbReference type="GO" id="GO:0008311">
    <property type="term" value="F:double-stranded DNA 3'-5' DNA exonuclease activity"/>
    <property type="evidence" value="ECO:0000318"/>
    <property type="project" value="GO_Central"/>
</dbReference>
<evidence type="ECO:0000313" key="3">
    <source>
        <dbReference type="Proteomes" id="UP000002051"/>
    </source>
</evidence>